<reference evidence="6" key="1">
    <citation type="journal article" date="2020" name="Nat. Commun.">
        <title>Genome sequence of the cluster root forming white lupin.</title>
        <authorList>
            <person name="Hufnagel B."/>
            <person name="Marques A."/>
            <person name="Soriano A."/>
            <person name="Marques L."/>
            <person name="Divol F."/>
            <person name="Doumas P."/>
            <person name="Sallet E."/>
            <person name="Mancinotti D."/>
            <person name="Carrere S."/>
            <person name="Marande W."/>
            <person name="Arribat S."/>
            <person name="Keller J."/>
            <person name="Huneau C."/>
            <person name="Blein T."/>
            <person name="Aime D."/>
            <person name="Laguerre M."/>
            <person name="Taylor J."/>
            <person name="Schubert V."/>
            <person name="Nelson M."/>
            <person name="Geu-Flores F."/>
            <person name="Crespi M."/>
            <person name="Gallardo-Guerrero K."/>
            <person name="Delaux P.-M."/>
            <person name="Salse J."/>
            <person name="Berges H."/>
            <person name="Guyot R."/>
            <person name="Gouzy J."/>
            <person name="Peret B."/>
        </authorList>
    </citation>
    <scope>NUCLEOTIDE SEQUENCE [LARGE SCALE GENOMIC DNA]</scope>
    <source>
        <strain evidence="6">cv. Amiga</strain>
    </source>
</reference>
<feature type="compositionally biased region" description="Low complexity" evidence="3">
    <location>
        <begin position="654"/>
        <end position="686"/>
    </location>
</feature>
<dbReference type="Pfam" id="PF25516">
    <property type="entry name" value="PTPase"/>
    <property type="match status" value="1"/>
</dbReference>
<dbReference type="SUPFAM" id="SSF52540">
    <property type="entry name" value="P-loop containing nucleoside triphosphate hydrolases"/>
    <property type="match status" value="1"/>
</dbReference>
<comment type="caution">
    <text evidence="5">The sequence shown here is derived from an EMBL/GenBank/DDBJ whole genome shotgun (WGS) entry which is preliminary data.</text>
</comment>
<dbReference type="FunFam" id="3.40.50.300:FF:001088">
    <property type="entry name" value="uncharacterized protein ycf45 isoform X2"/>
    <property type="match status" value="1"/>
</dbReference>
<evidence type="ECO:0000256" key="3">
    <source>
        <dbReference type="SAM" id="MobiDB-lite"/>
    </source>
</evidence>
<accession>A0A6A4QD95</accession>
<protein>
    <submittedName>
        <fullName evidence="5">Putative AAA domain-containing protein, R3H</fullName>
    </submittedName>
</protein>
<sequence>MRALNSHFVLIDFNCSNSVPTSTLTYFKKKPNVISKLSSSFHRTRRSGKGIPSSNSSSAWIPSPEIRRPSDRFLSGNGSPANSQGTASTSRPESTTELEVFLELLPLKMRRELYRHDEIGGLIEVVMDLGRKPLARFPSGDWVISEHPIKLEDLSHAISKVGEFSDDNRSGINSSLHRISAIRNRKMQIIGLTCRVGRAVNGSAAILRDLVEDGGSILVIGPPGVGKTTLIREIARMLADEFKKRVVIVDTSNEIGGDGDVPHAGIGRARRMQVPNVNMQHNVMIEAVENHMPETIIIDEIGTELEALAASTIAQRGVQLVGTAHGMTIENIIKNPSLQNLVGGIESVTLGDEEARKRKVQKTILERKGPPTFTCAVELISKTECRVHHRLDATVDAILAGKPPLFELRQWDDFANDLVKYAPMPEKSHGETPDLTKKDIMSSDIESEEENKDQPPTLSKNRSSSESVIKRSSPVQVYTYKILEADLLQVAKVMGLEDLVDVTDDIGAADAILASSNEMRQHRWIRSVAKFHQLPVFVIKSNTMAQMVKALRMILGLESFGPTSKKPLNDSLDIEIDDDEPKRKPSLEEIDALEEVRLAIEYIVIPGGEAVELLPRRSEIIARQLELVESYQLAAEKSGTEQNPRLQILPLRLNSKNPSKSSYGSGKKSSPASVSAAAGGNGTSVTRLPLLPE</sequence>
<keyword evidence="1" id="KW-0547">Nucleotide-binding</keyword>
<dbReference type="PANTHER" id="PTHR20953:SF14">
    <property type="entry name" value="PROTEIN SEEDLING PLASTID DEVELOPMENT 1"/>
    <property type="match status" value="1"/>
</dbReference>
<dbReference type="PANTHER" id="PTHR20953">
    <property type="entry name" value="KINASE-RELATED"/>
    <property type="match status" value="1"/>
</dbReference>
<dbReference type="EMBL" id="WOCE01000006">
    <property type="protein sequence ID" value="KAE9611791.1"/>
    <property type="molecule type" value="Genomic_DNA"/>
</dbReference>
<feature type="region of interest" description="Disordered" evidence="3">
    <location>
        <begin position="38"/>
        <end position="95"/>
    </location>
</feature>
<gene>
    <name evidence="5" type="ORF">Lalb_Chr06g0166191</name>
</gene>
<feature type="domain" description="AAA+ ATPase" evidence="4">
    <location>
        <begin position="213"/>
        <end position="344"/>
    </location>
</feature>
<feature type="region of interest" description="Disordered" evidence="3">
    <location>
        <begin position="644"/>
        <end position="693"/>
    </location>
</feature>
<evidence type="ECO:0000313" key="5">
    <source>
        <dbReference type="EMBL" id="KAE9611791.1"/>
    </source>
</evidence>
<dbReference type="CDD" id="cd00009">
    <property type="entry name" value="AAA"/>
    <property type="match status" value="1"/>
</dbReference>
<dbReference type="Gene3D" id="3.40.50.300">
    <property type="entry name" value="P-loop containing nucleotide triphosphate hydrolases"/>
    <property type="match status" value="1"/>
</dbReference>
<evidence type="ECO:0000256" key="2">
    <source>
        <dbReference type="ARBA" id="ARBA00022840"/>
    </source>
</evidence>
<evidence type="ECO:0000256" key="1">
    <source>
        <dbReference type="ARBA" id="ARBA00022741"/>
    </source>
</evidence>
<dbReference type="OrthoDB" id="26838at2759"/>
<evidence type="ECO:0000313" key="6">
    <source>
        <dbReference type="Proteomes" id="UP000447434"/>
    </source>
</evidence>
<name>A0A6A4QD95_LUPAL</name>
<dbReference type="InterPro" id="IPR034081">
    <property type="entry name" value="R3H_AAA"/>
</dbReference>
<keyword evidence="6" id="KW-1185">Reference proteome</keyword>
<dbReference type="InterPro" id="IPR045735">
    <property type="entry name" value="Spore_III_AA_AAA+_ATPase"/>
</dbReference>
<keyword evidence="2" id="KW-0067">ATP-binding</keyword>
<dbReference type="SMART" id="SM00382">
    <property type="entry name" value="AAA"/>
    <property type="match status" value="1"/>
</dbReference>
<dbReference type="Proteomes" id="UP000447434">
    <property type="component" value="Chromosome 6"/>
</dbReference>
<dbReference type="InterPro" id="IPR003593">
    <property type="entry name" value="AAA+_ATPase"/>
</dbReference>
<organism evidence="5 6">
    <name type="scientific">Lupinus albus</name>
    <name type="common">White lupine</name>
    <name type="synonym">Lupinus termis</name>
    <dbReference type="NCBI Taxonomy" id="3870"/>
    <lineage>
        <taxon>Eukaryota</taxon>
        <taxon>Viridiplantae</taxon>
        <taxon>Streptophyta</taxon>
        <taxon>Embryophyta</taxon>
        <taxon>Tracheophyta</taxon>
        <taxon>Spermatophyta</taxon>
        <taxon>Magnoliopsida</taxon>
        <taxon>eudicotyledons</taxon>
        <taxon>Gunneridae</taxon>
        <taxon>Pentapetalae</taxon>
        <taxon>rosids</taxon>
        <taxon>fabids</taxon>
        <taxon>Fabales</taxon>
        <taxon>Fabaceae</taxon>
        <taxon>Papilionoideae</taxon>
        <taxon>50 kb inversion clade</taxon>
        <taxon>genistoids sensu lato</taxon>
        <taxon>core genistoids</taxon>
        <taxon>Genisteae</taxon>
        <taxon>Lupinus</taxon>
    </lineage>
</organism>
<feature type="compositionally biased region" description="Polar residues" evidence="3">
    <location>
        <begin position="76"/>
        <end position="95"/>
    </location>
</feature>
<feature type="region of interest" description="Disordered" evidence="3">
    <location>
        <begin position="444"/>
        <end position="467"/>
    </location>
</feature>
<feature type="compositionally biased region" description="Low complexity" evidence="3">
    <location>
        <begin position="53"/>
        <end position="64"/>
    </location>
</feature>
<proteinExistence type="predicted"/>
<dbReference type="GO" id="GO:0005524">
    <property type="term" value="F:ATP binding"/>
    <property type="evidence" value="ECO:0007669"/>
    <property type="project" value="UniProtKB-KW"/>
</dbReference>
<dbReference type="InterPro" id="IPR027417">
    <property type="entry name" value="P-loop_NTPase"/>
</dbReference>
<dbReference type="Pfam" id="PF19568">
    <property type="entry name" value="Spore_III_AA"/>
    <property type="match status" value="1"/>
</dbReference>
<dbReference type="InterPro" id="IPR058670">
    <property type="entry name" value="PTPase_dom"/>
</dbReference>
<dbReference type="CDD" id="cd02645">
    <property type="entry name" value="R3H_AAA"/>
    <property type="match status" value="1"/>
</dbReference>
<dbReference type="AlphaFoldDB" id="A0A6A4QD95"/>
<evidence type="ECO:0000259" key="4">
    <source>
        <dbReference type="SMART" id="SM00382"/>
    </source>
</evidence>